<feature type="domain" description="Post-SET" evidence="13">
    <location>
        <begin position="711"/>
        <end position="727"/>
    </location>
</feature>
<dbReference type="Proteomes" id="UP000887578">
    <property type="component" value="Unplaced"/>
</dbReference>
<organism evidence="14 15">
    <name type="scientific">Panagrolaimus davidi</name>
    <dbReference type="NCBI Taxonomy" id="227884"/>
    <lineage>
        <taxon>Eukaryota</taxon>
        <taxon>Metazoa</taxon>
        <taxon>Ecdysozoa</taxon>
        <taxon>Nematoda</taxon>
        <taxon>Chromadorea</taxon>
        <taxon>Rhabditida</taxon>
        <taxon>Tylenchina</taxon>
        <taxon>Panagrolaimomorpha</taxon>
        <taxon>Panagrolaimoidea</taxon>
        <taxon>Panagrolaimidae</taxon>
        <taxon>Panagrolaimus</taxon>
    </lineage>
</organism>
<feature type="region of interest" description="Disordered" evidence="11">
    <location>
        <begin position="1"/>
        <end position="50"/>
    </location>
</feature>
<evidence type="ECO:0000256" key="7">
    <source>
        <dbReference type="ARBA" id="ARBA00023242"/>
    </source>
</evidence>
<feature type="region of interest" description="Disordered" evidence="11">
    <location>
        <begin position="345"/>
        <end position="365"/>
    </location>
</feature>
<dbReference type="Gene3D" id="2.170.270.10">
    <property type="entry name" value="SET domain"/>
    <property type="match status" value="1"/>
</dbReference>
<keyword evidence="7" id="KW-0539">Nucleus</keyword>
<keyword evidence="5" id="KW-0949">S-adenosyl-L-methionine</keyword>
<dbReference type="PROSITE" id="PS50280">
    <property type="entry name" value="SET"/>
    <property type="match status" value="1"/>
</dbReference>
<evidence type="ECO:0000256" key="4">
    <source>
        <dbReference type="ARBA" id="ARBA00022679"/>
    </source>
</evidence>
<dbReference type="AlphaFoldDB" id="A0A914QTC4"/>
<evidence type="ECO:0000313" key="14">
    <source>
        <dbReference type="Proteomes" id="UP000887578"/>
    </source>
</evidence>
<evidence type="ECO:0000256" key="11">
    <source>
        <dbReference type="SAM" id="MobiDB-lite"/>
    </source>
</evidence>
<evidence type="ECO:0000256" key="8">
    <source>
        <dbReference type="ARBA" id="ARBA00047571"/>
    </source>
</evidence>
<evidence type="ECO:0000256" key="5">
    <source>
        <dbReference type="ARBA" id="ARBA00022691"/>
    </source>
</evidence>
<keyword evidence="4" id="KW-0808">Transferase</keyword>
<evidence type="ECO:0000256" key="9">
    <source>
        <dbReference type="ARBA" id="ARBA00047583"/>
    </source>
</evidence>
<proteinExistence type="predicted"/>
<evidence type="ECO:0000259" key="13">
    <source>
        <dbReference type="PROSITE" id="PS50868"/>
    </source>
</evidence>
<evidence type="ECO:0000256" key="6">
    <source>
        <dbReference type="ARBA" id="ARBA00022853"/>
    </source>
</evidence>
<comment type="catalytic activity">
    <reaction evidence="8">
        <text>L-lysyl(4)-[histone H3] + 3 S-adenosyl-L-methionine = N(6),N(6),N(6)-trimethyl-L-lysyl(4)-[histone H3] + 3 S-adenosyl-L-homocysteine + 3 H(+)</text>
        <dbReference type="Rhea" id="RHEA:60260"/>
        <dbReference type="Rhea" id="RHEA-COMP:15537"/>
        <dbReference type="Rhea" id="RHEA-COMP:15547"/>
        <dbReference type="ChEBI" id="CHEBI:15378"/>
        <dbReference type="ChEBI" id="CHEBI:29969"/>
        <dbReference type="ChEBI" id="CHEBI:57856"/>
        <dbReference type="ChEBI" id="CHEBI:59789"/>
        <dbReference type="ChEBI" id="CHEBI:61961"/>
        <dbReference type="EC" id="2.1.1.354"/>
    </reaction>
</comment>
<feature type="domain" description="SET" evidence="12">
    <location>
        <begin position="575"/>
        <end position="705"/>
    </location>
</feature>
<dbReference type="SMART" id="SM00317">
    <property type="entry name" value="SET"/>
    <property type="match status" value="1"/>
</dbReference>
<comment type="catalytic activity">
    <reaction evidence="10">
        <text>N(6),N(6)-dimethyl-L-lysyl(4)-[histone H3] + S-adenosyl-L-methionine = N(6),N(6),N(6)-trimethyl-L-lysyl(4)-[histone H3] + S-adenosyl-L-homocysteine + H(+)</text>
        <dbReference type="Rhea" id="RHEA:60272"/>
        <dbReference type="Rhea" id="RHEA-COMP:15537"/>
        <dbReference type="Rhea" id="RHEA-COMP:15540"/>
        <dbReference type="ChEBI" id="CHEBI:15378"/>
        <dbReference type="ChEBI" id="CHEBI:57856"/>
        <dbReference type="ChEBI" id="CHEBI:59789"/>
        <dbReference type="ChEBI" id="CHEBI:61961"/>
        <dbReference type="ChEBI" id="CHEBI:61976"/>
    </reaction>
</comment>
<dbReference type="InterPro" id="IPR046341">
    <property type="entry name" value="SET_dom_sf"/>
</dbReference>
<keyword evidence="14" id="KW-1185">Reference proteome</keyword>
<name>A0A914QTC4_9BILA</name>
<keyword evidence="6" id="KW-0156">Chromatin regulator</keyword>
<dbReference type="PANTHER" id="PTHR45814:SF2">
    <property type="entry name" value="HISTONE-LYSINE N-METHYLTRANSFERASE SETD1"/>
    <property type="match status" value="1"/>
</dbReference>
<feature type="region of interest" description="Disordered" evidence="11">
    <location>
        <begin position="132"/>
        <end position="161"/>
    </location>
</feature>
<feature type="compositionally biased region" description="Polar residues" evidence="11">
    <location>
        <begin position="1"/>
        <end position="26"/>
    </location>
</feature>
<evidence type="ECO:0000313" key="15">
    <source>
        <dbReference type="WBParaSite" id="PDA_v2.g7334.t1"/>
    </source>
</evidence>
<dbReference type="InterPro" id="IPR001214">
    <property type="entry name" value="SET_dom"/>
</dbReference>
<dbReference type="EC" id="2.1.1.354" evidence="2"/>
<evidence type="ECO:0000259" key="12">
    <source>
        <dbReference type="PROSITE" id="PS50280"/>
    </source>
</evidence>
<evidence type="ECO:0000256" key="3">
    <source>
        <dbReference type="ARBA" id="ARBA00022603"/>
    </source>
</evidence>
<evidence type="ECO:0000256" key="2">
    <source>
        <dbReference type="ARBA" id="ARBA00012182"/>
    </source>
</evidence>
<dbReference type="GO" id="GO:0140999">
    <property type="term" value="F:histone H3K4 trimethyltransferase activity"/>
    <property type="evidence" value="ECO:0007669"/>
    <property type="project" value="UniProtKB-EC"/>
</dbReference>
<comment type="subcellular location">
    <subcellularLocation>
        <location evidence="1">Nucleus</location>
    </subcellularLocation>
</comment>
<dbReference type="Pfam" id="PF00856">
    <property type="entry name" value="SET"/>
    <property type="match status" value="1"/>
</dbReference>
<dbReference type="SMART" id="SM00508">
    <property type="entry name" value="PostSET"/>
    <property type="match status" value="1"/>
</dbReference>
<reference evidence="15" key="1">
    <citation type="submission" date="2022-11" db="UniProtKB">
        <authorList>
            <consortium name="WormBaseParasite"/>
        </authorList>
    </citation>
    <scope>IDENTIFICATION</scope>
</reference>
<dbReference type="PROSITE" id="PS50868">
    <property type="entry name" value="POST_SET"/>
    <property type="match status" value="1"/>
</dbReference>
<feature type="compositionally biased region" description="Basic and acidic residues" evidence="11">
    <location>
        <begin position="355"/>
        <end position="365"/>
    </location>
</feature>
<dbReference type="PANTHER" id="PTHR45814">
    <property type="entry name" value="HISTONE-LYSINE N-METHYLTRANSFERASE SETD1"/>
    <property type="match status" value="1"/>
</dbReference>
<dbReference type="GO" id="GO:0048188">
    <property type="term" value="C:Set1C/COMPASS complex"/>
    <property type="evidence" value="ECO:0007669"/>
    <property type="project" value="TreeGrafter"/>
</dbReference>
<comment type="catalytic activity">
    <reaction evidence="9">
        <text>N(6)-methyl-L-lysyl(4)-[histone H3] + S-adenosyl-L-methionine = N(6),N(6)-dimethyl-L-lysyl(4)-[histone H3] + S-adenosyl-L-homocysteine + H(+)</text>
        <dbReference type="Rhea" id="RHEA:60268"/>
        <dbReference type="Rhea" id="RHEA-COMP:15540"/>
        <dbReference type="Rhea" id="RHEA-COMP:15543"/>
        <dbReference type="ChEBI" id="CHEBI:15378"/>
        <dbReference type="ChEBI" id="CHEBI:57856"/>
        <dbReference type="ChEBI" id="CHEBI:59789"/>
        <dbReference type="ChEBI" id="CHEBI:61929"/>
        <dbReference type="ChEBI" id="CHEBI:61976"/>
    </reaction>
</comment>
<dbReference type="InterPro" id="IPR044570">
    <property type="entry name" value="Set1-like"/>
</dbReference>
<evidence type="ECO:0000256" key="1">
    <source>
        <dbReference type="ARBA" id="ARBA00004123"/>
    </source>
</evidence>
<evidence type="ECO:0000256" key="10">
    <source>
        <dbReference type="ARBA" id="ARBA00049129"/>
    </source>
</evidence>
<dbReference type="GO" id="GO:0032259">
    <property type="term" value="P:methylation"/>
    <property type="evidence" value="ECO:0007669"/>
    <property type="project" value="UniProtKB-KW"/>
</dbReference>
<accession>A0A914QTC4</accession>
<feature type="region of interest" description="Disordered" evidence="11">
    <location>
        <begin position="481"/>
        <end position="502"/>
    </location>
</feature>
<dbReference type="InterPro" id="IPR003616">
    <property type="entry name" value="Post-SET_dom"/>
</dbReference>
<sequence>MDSTQVVINSPLNLPPTTSTSHTIPQKLSDVAPTPPSKIFQPSMKPPSIKETTPKVIVEPVTTFVAPPKSAPPPPKPPQPPMNGKVTYVFKPTKYVTQINGSSAPPTFTVCGYRTMRPIPTMIQNPFRPGLYIRSPNKPLQPLHQQQPQPPTSTAPAAAAPSVVSITPMPRIQRMIRVIQPAAHQINIISPQRPLVQPQQQQQPASIQVQIIQAPVPRPLTPNKVEAPPPIPKKVYSPPKEYPGEVKRIFMPMIERPARLTPINWKQFREEFKAAKTSETKTLKPWDVHYQPLSNKQRAAKSILNIEKFPQATSISLNSQIGPAAGGPLTEKNTVVNKPIIKSPKKSLSFSTSDSPEKKQKRKLEDNKEVIKKKFKKFIPKIPKLEVVEFIEPKIFPVRSMKDEYLLTVKQDYLTAEDQVYNHIAFNRLLGDGKLNFLADNRIPNDPEDLESMLAQIKSANAKLFKAAAYLDGKTKASKVSAPALPPNRFIPQPDKPTDEEEKIHPKEFGCARVRPFVRKISSISPTRKRVGKRFTVITKEDEENMKRAVVRGKNERHFTRQILTQLQHEQPELAKLDIFKSTSTYYKFLKHAKSPIHGDGLFALAPIEPDQMIIEYTGEKVRHEVANFRERKYENQGLFSSYMFRLDDDWVIDATKMGNLARFINHCCQPNCTARIISRNGVKRIFIFSKTYIEKGEELTYDYKFPLEDNKIRCHCGAKFCRNFLN</sequence>
<keyword evidence="3" id="KW-0489">Methyltransferase</keyword>
<dbReference type="SUPFAM" id="SSF82199">
    <property type="entry name" value="SET domain"/>
    <property type="match status" value="1"/>
</dbReference>
<dbReference type="WBParaSite" id="PDA_v2.g7334.t1">
    <property type="protein sequence ID" value="PDA_v2.g7334.t1"/>
    <property type="gene ID" value="PDA_v2.g7334"/>
</dbReference>
<dbReference type="CDD" id="cd10518">
    <property type="entry name" value="SET_SETD1-like"/>
    <property type="match status" value="1"/>
</dbReference>
<protein>
    <recommendedName>
        <fullName evidence="2">[histone H3]-lysine(4) N-trimethyltransferase</fullName>
        <ecNumber evidence="2">2.1.1.354</ecNumber>
    </recommendedName>
</protein>